<dbReference type="GO" id="GO:0016491">
    <property type="term" value="F:oxidoreductase activity"/>
    <property type="evidence" value="ECO:0007669"/>
    <property type="project" value="UniProtKB-KW"/>
</dbReference>
<dbReference type="PANTHER" id="PTHR43639:SF1">
    <property type="entry name" value="SHORT-CHAIN DEHYDROGENASE_REDUCTASE FAMILY PROTEIN"/>
    <property type="match status" value="1"/>
</dbReference>
<organism evidence="4 5">
    <name type="scientific">Gemmobacter lanyuensis</name>
    <dbReference type="NCBI Taxonomy" id="1054497"/>
    <lineage>
        <taxon>Bacteria</taxon>
        <taxon>Pseudomonadati</taxon>
        <taxon>Pseudomonadota</taxon>
        <taxon>Alphaproteobacteria</taxon>
        <taxon>Rhodobacterales</taxon>
        <taxon>Paracoccaceae</taxon>
        <taxon>Gemmobacter</taxon>
    </lineage>
</organism>
<dbReference type="InterPro" id="IPR020904">
    <property type="entry name" value="Sc_DH/Rdtase_CS"/>
</dbReference>
<keyword evidence="2" id="KW-0560">Oxidoreductase</keyword>
<protein>
    <submittedName>
        <fullName evidence="4">Short-chain dehydrogenase</fullName>
    </submittedName>
</protein>
<reference evidence="4" key="2">
    <citation type="submission" date="2020-09" db="EMBL/GenBank/DDBJ databases">
        <authorList>
            <person name="Sun Q."/>
            <person name="Kim S."/>
        </authorList>
    </citation>
    <scope>NUCLEOTIDE SEQUENCE</scope>
    <source>
        <strain evidence="4">KCTC 23714</strain>
    </source>
</reference>
<comment type="similarity">
    <text evidence="1">Belongs to the short-chain dehydrogenases/reductases (SDR) family.</text>
</comment>
<evidence type="ECO:0000313" key="5">
    <source>
        <dbReference type="Proteomes" id="UP000628984"/>
    </source>
</evidence>
<dbReference type="InterPro" id="IPR057326">
    <property type="entry name" value="KR_dom"/>
</dbReference>
<evidence type="ECO:0000256" key="2">
    <source>
        <dbReference type="ARBA" id="ARBA00023002"/>
    </source>
</evidence>
<dbReference type="PROSITE" id="PS00061">
    <property type="entry name" value="ADH_SHORT"/>
    <property type="match status" value="1"/>
</dbReference>
<name>A0A918IYS0_9RHOB</name>
<dbReference type="InterPro" id="IPR036291">
    <property type="entry name" value="NAD(P)-bd_dom_sf"/>
</dbReference>
<evidence type="ECO:0000313" key="4">
    <source>
        <dbReference type="EMBL" id="GGW38759.1"/>
    </source>
</evidence>
<dbReference type="SUPFAM" id="SSF51735">
    <property type="entry name" value="NAD(P)-binding Rossmann-fold domains"/>
    <property type="match status" value="1"/>
</dbReference>
<comment type="caution">
    <text evidence="4">The sequence shown here is derived from an EMBL/GenBank/DDBJ whole genome shotgun (WGS) entry which is preliminary data.</text>
</comment>
<dbReference type="PRINTS" id="PR00080">
    <property type="entry name" value="SDRFAMILY"/>
</dbReference>
<dbReference type="SMART" id="SM00822">
    <property type="entry name" value="PKS_KR"/>
    <property type="match status" value="1"/>
</dbReference>
<dbReference type="PANTHER" id="PTHR43639">
    <property type="entry name" value="OXIDOREDUCTASE, SHORT-CHAIN DEHYDROGENASE/REDUCTASE FAMILY (AFU_ORTHOLOGUE AFUA_5G02870)"/>
    <property type="match status" value="1"/>
</dbReference>
<dbReference type="CDD" id="cd05233">
    <property type="entry name" value="SDR_c"/>
    <property type="match status" value="1"/>
</dbReference>
<evidence type="ECO:0000259" key="3">
    <source>
        <dbReference type="SMART" id="SM00822"/>
    </source>
</evidence>
<dbReference type="FunFam" id="3.40.50.720:FF:000084">
    <property type="entry name" value="Short-chain dehydrogenase reductase"/>
    <property type="match status" value="1"/>
</dbReference>
<dbReference type="Proteomes" id="UP000628984">
    <property type="component" value="Unassembled WGS sequence"/>
</dbReference>
<keyword evidence="5" id="KW-1185">Reference proteome</keyword>
<proteinExistence type="inferred from homology"/>
<feature type="domain" description="Ketoreductase" evidence="3">
    <location>
        <begin position="7"/>
        <end position="184"/>
    </location>
</feature>
<dbReference type="NCBIfam" id="NF004847">
    <property type="entry name" value="PRK06198.1"/>
    <property type="match status" value="1"/>
</dbReference>
<dbReference type="AlphaFoldDB" id="A0A918IYS0"/>
<dbReference type="EMBL" id="BMYQ01000010">
    <property type="protein sequence ID" value="GGW38759.1"/>
    <property type="molecule type" value="Genomic_DNA"/>
</dbReference>
<dbReference type="InterPro" id="IPR002347">
    <property type="entry name" value="SDR_fam"/>
</dbReference>
<dbReference type="RefSeq" id="WP_189634600.1">
    <property type="nucleotide sequence ID" value="NZ_BMYQ01000010.1"/>
</dbReference>
<dbReference type="Pfam" id="PF13561">
    <property type="entry name" value="adh_short_C2"/>
    <property type="match status" value="1"/>
</dbReference>
<sequence length="270" mass="28302">MNRMDGKICVITGATQGLGAAIARRLAAAGAEGIIITGRNAERGARVAREIAETHGIAAHFLRADLARVEDCRAVLAKADRLFGRVDVLVNAGASTTRGTILDTSPETFDALFATNVRGPYFLMQEAIRLMIAKGTSGAICNIGSISALAGQPFINAYCATKGALTTLTANTAFSVMANRIRVNQLNVGWMASDHERALQAESGDPDWEAKAAAALPFGRLVDPAEAARAVNYLVSDDAGLMTGAIVNFDQSVWGAVSEGMPVPKGPMQV</sequence>
<reference evidence="4" key="1">
    <citation type="journal article" date="2014" name="Int. J. Syst. Evol. Microbiol.">
        <title>Complete genome sequence of Corynebacterium casei LMG S-19264T (=DSM 44701T), isolated from a smear-ripened cheese.</title>
        <authorList>
            <consortium name="US DOE Joint Genome Institute (JGI-PGF)"/>
            <person name="Walter F."/>
            <person name="Albersmeier A."/>
            <person name="Kalinowski J."/>
            <person name="Ruckert C."/>
        </authorList>
    </citation>
    <scope>NUCLEOTIDE SEQUENCE</scope>
    <source>
        <strain evidence="4">KCTC 23714</strain>
    </source>
</reference>
<accession>A0A918IYS0</accession>
<evidence type="ECO:0000256" key="1">
    <source>
        <dbReference type="ARBA" id="ARBA00006484"/>
    </source>
</evidence>
<dbReference type="Gene3D" id="3.40.50.720">
    <property type="entry name" value="NAD(P)-binding Rossmann-like Domain"/>
    <property type="match status" value="1"/>
</dbReference>
<dbReference type="PRINTS" id="PR00081">
    <property type="entry name" value="GDHRDH"/>
</dbReference>
<gene>
    <name evidence="4" type="ORF">GCM10011452_28940</name>
</gene>